<protein>
    <submittedName>
        <fullName evidence="1">Uncharacterized protein</fullName>
    </submittedName>
</protein>
<evidence type="ECO:0000313" key="1">
    <source>
        <dbReference type="EMBL" id="KAK3185193.1"/>
    </source>
</evidence>
<comment type="caution">
    <text evidence="1">The sequence shown here is derived from an EMBL/GenBank/DDBJ whole genome shotgun (WGS) entry which is preliminary data.</text>
</comment>
<dbReference type="AlphaFoldDB" id="A0AAE0DT80"/>
<organism evidence="1 2">
    <name type="scientific">Dipteronia sinensis</name>
    <dbReference type="NCBI Taxonomy" id="43782"/>
    <lineage>
        <taxon>Eukaryota</taxon>
        <taxon>Viridiplantae</taxon>
        <taxon>Streptophyta</taxon>
        <taxon>Embryophyta</taxon>
        <taxon>Tracheophyta</taxon>
        <taxon>Spermatophyta</taxon>
        <taxon>Magnoliopsida</taxon>
        <taxon>eudicotyledons</taxon>
        <taxon>Gunneridae</taxon>
        <taxon>Pentapetalae</taxon>
        <taxon>rosids</taxon>
        <taxon>malvids</taxon>
        <taxon>Sapindales</taxon>
        <taxon>Sapindaceae</taxon>
        <taxon>Hippocastanoideae</taxon>
        <taxon>Acereae</taxon>
        <taxon>Dipteronia</taxon>
    </lineage>
</organism>
<dbReference type="SUPFAM" id="SSF101148">
    <property type="entry name" value="Plant invertase/pectin methylesterase inhibitor"/>
    <property type="match status" value="1"/>
</dbReference>
<accession>A0AAE0DT80</accession>
<name>A0AAE0DT80_9ROSI</name>
<sequence>MLNETKISDRPVDKFMRDRLQLCFVMYDTGVNNIQDAIQKLELNDYFNRIIANEASLNDTVTCEDGFSQSPLKKMVDRSRLSDRIVNGQPIIAYNLMDSRLKNR</sequence>
<dbReference type="Proteomes" id="UP001281410">
    <property type="component" value="Unassembled WGS sequence"/>
</dbReference>
<dbReference type="Gene3D" id="1.20.140.40">
    <property type="entry name" value="Invertase/pectin methylesterase inhibitor family protein"/>
    <property type="match status" value="1"/>
</dbReference>
<gene>
    <name evidence="1" type="ORF">Dsin_032479</name>
</gene>
<proteinExistence type="predicted"/>
<dbReference type="EMBL" id="JANJYJ010000010">
    <property type="protein sequence ID" value="KAK3185193.1"/>
    <property type="molecule type" value="Genomic_DNA"/>
</dbReference>
<dbReference type="InterPro" id="IPR035513">
    <property type="entry name" value="Invertase/methylesterase_inhib"/>
</dbReference>
<keyword evidence="2" id="KW-1185">Reference proteome</keyword>
<evidence type="ECO:0000313" key="2">
    <source>
        <dbReference type="Proteomes" id="UP001281410"/>
    </source>
</evidence>
<reference evidence="1" key="1">
    <citation type="journal article" date="2023" name="Plant J.">
        <title>Genome sequences and population genomics provide insights into the demographic history, inbreeding, and mutation load of two 'living fossil' tree species of Dipteronia.</title>
        <authorList>
            <person name="Feng Y."/>
            <person name="Comes H.P."/>
            <person name="Chen J."/>
            <person name="Zhu S."/>
            <person name="Lu R."/>
            <person name="Zhang X."/>
            <person name="Li P."/>
            <person name="Qiu J."/>
            <person name="Olsen K.M."/>
            <person name="Qiu Y."/>
        </authorList>
    </citation>
    <scope>NUCLEOTIDE SEQUENCE</scope>
    <source>
        <strain evidence="1">NBL</strain>
    </source>
</reference>